<dbReference type="Gene3D" id="3.40.50.1460">
    <property type="match status" value="1"/>
</dbReference>
<feature type="coiled-coil region" evidence="1">
    <location>
        <begin position="300"/>
        <end position="345"/>
    </location>
</feature>
<accession>A0A238L4P6</accession>
<protein>
    <submittedName>
        <fullName evidence="3">Formylglycine-generating sulfatase enzyme</fullName>
    </submittedName>
</protein>
<dbReference type="GO" id="GO:0006508">
    <property type="term" value="P:proteolysis"/>
    <property type="evidence" value="ECO:0007669"/>
    <property type="project" value="InterPro"/>
</dbReference>
<dbReference type="GO" id="GO:0004197">
    <property type="term" value="F:cysteine-type endopeptidase activity"/>
    <property type="evidence" value="ECO:0007669"/>
    <property type="project" value="InterPro"/>
</dbReference>
<proteinExistence type="predicted"/>
<dbReference type="InterPro" id="IPR001309">
    <property type="entry name" value="Pept_C14_p20"/>
</dbReference>
<dbReference type="Proteomes" id="UP000207598">
    <property type="component" value="Unassembled WGS sequence"/>
</dbReference>
<dbReference type="AlphaFoldDB" id="A0A238L4P6"/>
<evidence type="ECO:0000313" key="3">
    <source>
        <dbReference type="EMBL" id="SMX49999.1"/>
    </source>
</evidence>
<evidence type="ECO:0000313" key="4">
    <source>
        <dbReference type="Proteomes" id="UP000207598"/>
    </source>
</evidence>
<dbReference type="Gene3D" id="3.90.1580.10">
    <property type="entry name" value="paralog of FGE (formylglycine-generating enzyme)"/>
    <property type="match status" value="1"/>
</dbReference>
<dbReference type="InterPro" id="IPR052039">
    <property type="entry name" value="Caspase-related_regulators"/>
</dbReference>
<dbReference type="PANTHER" id="PTHR22576">
    <property type="entry name" value="MUCOSA ASSOCIATED LYMPHOID TISSUE LYMPHOMA TRANSLOCATION PROTEIN 1/PARACASPASE"/>
    <property type="match status" value="1"/>
</dbReference>
<reference evidence="3 4" key="1">
    <citation type="submission" date="2017-05" db="EMBL/GenBank/DDBJ databases">
        <authorList>
            <person name="Song R."/>
            <person name="Chenine A.L."/>
            <person name="Ruprecht R.M."/>
        </authorList>
    </citation>
    <scope>NUCLEOTIDE SEQUENCE [LARGE SCALE GENOMIC DNA]</scope>
    <source>
        <strain evidence="3 4">CECT 8898</strain>
    </source>
</reference>
<sequence length="633" mass="69953">MTIGSVARNILLLLAAVALWATAGFGQTGIESGKRVALVIGNGAYDGIPYLENPPADATLIGARFEELGFEVILRTDLDRHGFIRTLSEFRAALEGSETGAFFYAGHGVQVDGKNYLLPIDSSLESAEFLSLEAIDLNLVTEVLNTASRTSLVFLDACRNNPFDATRGSDASTRGLARVSAERNTMISFAAAPGNVALDRVPGVTNNHSPFAISLARHLGTPGDSINRTMIKVRRDVLEVTNNRQVPWENSSLVDEVVLAAAPAETSGATDEDMWEWIKSTDDPLVLERFVDRFPGSRHVSDAQARMAALRAAEEAARLEAERLARQAEAEALAAEREAREAERRDQLLKAFYSEPDPPELFGTIRDCPDCPEMVELRGTELLFGTPDTIEKAQPDERPAKRIALGAPIAVALTETSQGQFNRFVRETGHTWPDACQITPLDDTLPVMGSRRRDTQQDDDLPVACVSWHDAKSYARWLSDKTGRRYRLMTEIEFEYLAEAFHFNMDMNQIFAGRSVCDMVNIADLGAPFSWRNYECSDALGHGVFPVRSLQPDEFGLYHLLGNVWEWMENCYEPTPEAAVERALTPDAANCSQRAIRGGGWSDPLTSLSTSNRNWEHPDFRSDAIGFRVVRLP</sequence>
<dbReference type="Pfam" id="PF00656">
    <property type="entry name" value="Peptidase_C14"/>
    <property type="match status" value="1"/>
</dbReference>
<keyword evidence="1" id="KW-0175">Coiled coil</keyword>
<evidence type="ECO:0000256" key="1">
    <source>
        <dbReference type="SAM" id="Coils"/>
    </source>
</evidence>
<organism evidence="3 4">
    <name type="scientific">Maliponia aquimaris</name>
    <dbReference type="NCBI Taxonomy" id="1673631"/>
    <lineage>
        <taxon>Bacteria</taxon>
        <taxon>Pseudomonadati</taxon>
        <taxon>Pseudomonadota</taxon>
        <taxon>Alphaproteobacteria</taxon>
        <taxon>Rhodobacterales</taxon>
        <taxon>Paracoccaceae</taxon>
        <taxon>Maliponia</taxon>
    </lineage>
</organism>
<feature type="domain" description="Caspase family p20" evidence="2">
    <location>
        <begin position="33"/>
        <end position="162"/>
    </location>
</feature>
<dbReference type="SUPFAM" id="SSF52129">
    <property type="entry name" value="Caspase-like"/>
    <property type="match status" value="1"/>
</dbReference>
<evidence type="ECO:0000259" key="2">
    <source>
        <dbReference type="PROSITE" id="PS50208"/>
    </source>
</evidence>
<dbReference type="PROSITE" id="PS50208">
    <property type="entry name" value="CASPASE_P20"/>
    <property type="match status" value="1"/>
</dbReference>
<dbReference type="InterPro" id="IPR029030">
    <property type="entry name" value="Caspase-like_dom_sf"/>
</dbReference>
<dbReference type="InterPro" id="IPR011600">
    <property type="entry name" value="Pept_C14_caspase"/>
</dbReference>
<keyword evidence="4" id="KW-1185">Reference proteome</keyword>
<dbReference type="PANTHER" id="PTHR22576:SF37">
    <property type="entry name" value="MUCOSA-ASSOCIATED LYMPHOID TISSUE LYMPHOMA TRANSLOCATION PROTEIN 1"/>
    <property type="match status" value="1"/>
</dbReference>
<dbReference type="InterPro" id="IPR005532">
    <property type="entry name" value="SUMF_dom"/>
</dbReference>
<name>A0A238L4P6_9RHOB</name>
<dbReference type="Pfam" id="PF03781">
    <property type="entry name" value="FGE-sulfatase"/>
    <property type="match status" value="1"/>
</dbReference>
<dbReference type="InterPro" id="IPR016187">
    <property type="entry name" value="CTDL_fold"/>
</dbReference>
<dbReference type="SUPFAM" id="SSF56436">
    <property type="entry name" value="C-type lectin-like"/>
    <property type="match status" value="1"/>
</dbReference>
<dbReference type="EMBL" id="FXYF01000019">
    <property type="protein sequence ID" value="SMX49999.1"/>
    <property type="molecule type" value="Genomic_DNA"/>
</dbReference>
<dbReference type="InterPro" id="IPR042095">
    <property type="entry name" value="SUMF_sf"/>
</dbReference>
<gene>
    <name evidence="3" type="ORF">MAA8898_04542</name>
</gene>